<dbReference type="Proteomes" id="UP000753802">
    <property type="component" value="Unassembled WGS sequence"/>
</dbReference>
<dbReference type="EMBL" id="JAACJS010000015">
    <property type="protein sequence ID" value="NCI51910.1"/>
    <property type="molecule type" value="Genomic_DNA"/>
</dbReference>
<sequence>MILITGASGLVGSHLAQALVARGVPVRALYRSAVPSFPGAEKVDWVKGDILDVISLEEAMAGVTRVYHCAAVVSFNPKKKKMLQHVNVEGTANVVNACLAADVEKLLFVSSVAALGRIRENVAIDETMNWSEETSNSEYGKTKYFSEMEVWRGMGEGLDAVVVNPVIILGSGDWEKGSSGLFKTAYDEFPWYTEGTGGFVDVQDVVRAMIQIMDSDVSAERFILCADSLSYRSVFTQMAQHFGKRAPHKKVTSFLAALVWRWEAIKARFTGKDPILTKETARTAAAKVRFNNSKLKKFFPSFAYTPVEESIQRICGELKELHNL</sequence>
<evidence type="ECO:0000313" key="3">
    <source>
        <dbReference type="Proteomes" id="UP000753802"/>
    </source>
</evidence>
<name>A0ABW9ZXL9_9BACT</name>
<reference evidence="2 3" key="1">
    <citation type="submission" date="2020-01" db="EMBL/GenBank/DDBJ databases">
        <title>Genome analysis.</title>
        <authorList>
            <person name="Wu S."/>
            <person name="Wang G."/>
        </authorList>
    </citation>
    <scope>NUCLEOTIDE SEQUENCE [LARGE SCALE GENOMIC DNA]</scope>
    <source>
        <strain evidence="2 3">SYL130</strain>
    </source>
</reference>
<dbReference type="RefSeq" id="WP_161820174.1">
    <property type="nucleotide sequence ID" value="NZ_JAACJS010000015.1"/>
</dbReference>
<dbReference type="PANTHER" id="PTHR48079">
    <property type="entry name" value="PROTEIN YEEZ"/>
    <property type="match status" value="1"/>
</dbReference>
<accession>A0ABW9ZXL9</accession>
<dbReference type="SUPFAM" id="SSF51735">
    <property type="entry name" value="NAD(P)-binding Rossmann-fold domains"/>
    <property type="match status" value="1"/>
</dbReference>
<dbReference type="PANTHER" id="PTHR48079:SF6">
    <property type="entry name" value="NAD(P)-BINDING DOMAIN-CONTAINING PROTEIN-RELATED"/>
    <property type="match status" value="1"/>
</dbReference>
<organism evidence="2 3">
    <name type="scientific">Sediminibacterium roseum</name>
    <dbReference type="NCBI Taxonomy" id="1978412"/>
    <lineage>
        <taxon>Bacteria</taxon>
        <taxon>Pseudomonadati</taxon>
        <taxon>Bacteroidota</taxon>
        <taxon>Chitinophagia</taxon>
        <taxon>Chitinophagales</taxon>
        <taxon>Chitinophagaceae</taxon>
        <taxon>Sediminibacterium</taxon>
    </lineage>
</organism>
<protein>
    <submittedName>
        <fullName evidence="2">NAD-dependent epimerase/dehydratase family protein</fullName>
    </submittedName>
</protein>
<feature type="domain" description="NAD-dependent epimerase/dehydratase" evidence="1">
    <location>
        <begin position="2"/>
        <end position="216"/>
    </location>
</feature>
<dbReference type="InterPro" id="IPR051783">
    <property type="entry name" value="NAD(P)-dependent_oxidoreduct"/>
</dbReference>
<evidence type="ECO:0000313" key="2">
    <source>
        <dbReference type="EMBL" id="NCI51910.1"/>
    </source>
</evidence>
<keyword evidence="3" id="KW-1185">Reference proteome</keyword>
<proteinExistence type="predicted"/>
<comment type="caution">
    <text evidence="2">The sequence shown here is derived from an EMBL/GenBank/DDBJ whole genome shotgun (WGS) entry which is preliminary data.</text>
</comment>
<dbReference type="Pfam" id="PF01370">
    <property type="entry name" value="Epimerase"/>
    <property type="match status" value="1"/>
</dbReference>
<evidence type="ECO:0000259" key="1">
    <source>
        <dbReference type="Pfam" id="PF01370"/>
    </source>
</evidence>
<dbReference type="InterPro" id="IPR001509">
    <property type="entry name" value="Epimerase_deHydtase"/>
</dbReference>
<dbReference type="InterPro" id="IPR036291">
    <property type="entry name" value="NAD(P)-bd_dom_sf"/>
</dbReference>
<gene>
    <name evidence="2" type="ORF">GWC95_18445</name>
</gene>
<dbReference type="Gene3D" id="3.40.50.720">
    <property type="entry name" value="NAD(P)-binding Rossmann-like Domain"/>
    <property type="match status" value="1"/>
</dbReference>